<evidence type="ECO:0000313" key="5">
    <source>
        <dbReference type="Proteomes" id="UP000191153"/>
    </source>
</evidence>
<evidence type="ECO:0000256" key="1">
    <source>
        <dbReference type="ARBA" id="ARBA00022630"/>
    </source>
</evidence>
<dbReference type="PANTHER" id="PTHR43656:SF2">
    <property type="entry name" value="BINDING OXIDOREDUCTASE, PUTATIVE (AFU_ORTHOLOGUE AFUA_2G08260)-RELATED"/>
    <property type="match status" value="1"/>
</dbReference>
<dbReference type="STRING" id="180163.SAMN02745174_02017"/>
<dbReference type="GO" id="GO:0016491">
    <property type="term" value="F:oxidoreductase activity"/>
    <property type="evidence" value="ECO:0007669"/>
    <property type="project" value="UniProtKB-KW"/>
</dbReference>
<dbReference type="PANTHER" id="PTHR43656">
    <property type="entry name" value="BINDING OXIDOREDUCTASE, PUTATIVE (AFU_ORTHOLOGUE AFUA_2G08260)-RELATED"/>
    <property type="match status" value="1"/>
</dbReference>
<gene>
    <name evidence="4" type="ORF">SAMN02745174_02017</name>
</gene>
<feature type="domain" description="NADH:flavin oxidoreductase/NADH oxidase N-terminal" evidence="3">
    <location>
        <begin position="2"/>
        <end position="163"/>
    </location>
</feature>
<dbReference type="EMBL" id="FUWX01000016">
    <property type="protein sequence ID" value="SJZ94396.1"/>
    <property type="molecule type" value="Genomic_DNA"/>
</dbReference>
<protein>
    <submittedName>
        <fullName evidence="4">NADH:flavin oxidoreductase / NADH oxidase family protein</fullName>
    </submittedName>
</protein>
<name>A0A1T4PSZ0_9FUSO</name>
<dbReference type="SUPFAM" id="SSF51395">
    <property type="entry name" value="FMN-linked oxidoreductases"/>
    <property type="match status" value="1"/>
</dbReference>
<dbReference type="AlphaFoldDB" id="A0A1T4PSZ0"/>
<keyword evidence="2" id="KW-0560">Oxidoreductase</keyword>
<organism evidence="4 5">
    <name type="scientific">Cetobacterium ceti</name>
    <dbReference type="NCBI Taxonomy" id="180163"/>
    <lineage>
        <taxon>Bacteria</taxon>
        <taxon>Fusobacteriati</taxon>
        <taxon>Fusobacteriota</taxon>
        <taxon>Fusobacteriia</taxon>
        <taxon>Fusobacteriales</taxon>
        <taxon>Fusobacteriaceae</taxon>
        <taxon>Cetobacterium</taxon>
    </lineage>
</organism>
<accession>A0A1T4PSZ0</accession>
<sequence length="186" mass="20833">MNPLFNKRKDSYGGDISGRSKFLLEVYDKIREGVGNDYLISVKLNCEDFVDGGATEKEMLWVCKELSKRNIDLIEVSGGSVISRKNEGVIRVGIKNINDEGYFQSFAEKISKLINTPISTVGGIRTYEKVLSVFENTNIQFVSLARPLLCEPNLINEWESGNYTKAFCKSCNGCLNPKGSRCILKK</sequence>
<dbReference type="InterPro" id="IPR051799">
    <property type="entry name" value="NADH_flavin_oxidoreductase"/>
</dbReference>
<dbReference type="InterPro" id="IPR013785">
    <property type="entry name" value="Aldolase_TIM"/>
</dbReference>
<keyword evidence="1" id="KW-0285">Flavoprotein</keyword>
<dbReference type="InterPro" id="IPR001155">
    <property type="entry name" value="OxRdtase_FMN_N"/>
</dbReference>
<evidence type="ECO:0000259" key="3">
    <source>
        <dbReference type="Pfam" id="PF00724"/>
    </source>
</evidence>
<dbReference type="Pfam" id="PF00724">
    <property type="entry name" value="Oxidored_FMN"/>
    <property type="match status" value="1"/>
</dbReference>
<dbReference type="Gene3D" id="3.20.20.70">
    <property type="entry name" value="Aldolase class I"/>
    <property type="match status" value="1"/>
</dbReference>
<dbReference type="GO" id="GO:0010181">
    <property type="term" value="F:FMN binding"/>
    <property type="evidence" value="ECO:0007669"/>
    <property type="project" value="InterPro"/>
</dbReference>
<keyword evidence="5" id="KW-1185">Reference proteome</keyword>
<proteinExistence type="predicted"/>
<evidence type="ECO:0000313" key="4">
    <source>
        <dbReference type="EMBL" id="SJZ94396.1"/>
    </source>
</evidence>
<evidence type="ECO:0000256" key="2">
    <source>
        <dbReference type="ARBA" id="ARBA00023002"/>
    </source>
</evidence>
<reference evidence="4 5" key="1">
    <citation type="submission" date="2017-02" db="EMBL/GenBank/DDBJ databases">
        <authorList>
            <person name="Peterson S.W."/>
        </authorList>
    </citation>
    <scope>NUCLEOTIDE SEQUENCE [LARGE SCALE GENOMIC DNA]</scope>
    <source>
        <strain evidence="4 5">ATCC 700028</strain>
    </source>
</reference>
<dbReference type="Proteomes" id="UP000191153">
    <property type="component" value="Unassembled WGS sequence"/>
</dbReference>